<protein>
    <submittedName>
        <fullName evidence="2">Zinc knuckle CX2CX4HX4C</fullName>
    </submittedName>
</protein>
<keyword evidence="3" id="KW-1185">Reference proteome</keyword>
<dbReference type="OrthoDB" id="10363294at2759"/>
<evidence type="ECO:0000256" key="1">
    <source>
        <dbReference type="SAM" id="MobiDB-lite"/>
    </source>
</evidence>
<organism evidence="2 3">
    <name type="scientific">Parasponia andersonii</name>
    <name type="common">Sponia andersonii</name>
    <dbReference type="NCBI Taxonomy" id="3476"/>
    <lineage>
        <taxon>Eukaryota</taxon>
        <taxon>Viridiplantae</taxon>
        <taxon>Streptophyta</taxon>
        <taxon>Embryophyta</taxon>
        <taxon>Tracheophyta</taxon>
        <taxon>Spermatophyta</taxon>
        <taxon>Magnoliopsida</taxon>
        <taxon>eudicotyledons</taxon>
        <taxon>Gunneridae</taxon>
        <taxon>Pentapetalae</taxon>
        <taxon>rosids</taxon>
        <taxon>fabids</taxon>
        <taxon>Rosales</taxon>
        <taxon>Cannabaceae</taxon>
        <taxon>Parasponia</taxon>
    </lineage>
</organism>
<feature type="region of interest" description="Disordered" evidence="1">
    <location>
        <begin position="45"/>
        <end position="68"/>
    </location>
</feature>
<name>A0A2P5CJM5_PARAD</name>
<comment type="caution">
    <text evidence="2">The sequence shown here is derived from an EMBL/GenBank/DDBJ whole genome shotgun (WGS) entry which is preliminary data.</text>
</comment>
<accession>A0A2P5CJM5</accession>
<sequence length="241" mass="26643">MVEVGSDCLFIPLEYERLPDFCTYCKAIGHLASACRRGQSLVVSKDSEPKVERGHSRSSRQVYRPVTKSPKVPDVPIKNAFSALKKGLVTNEYIDEGNSRGKKKLWADEVASIDPVAITEHTVNLAHAIQFSSATATTDVLNIDEQALTRYANLFSENFAPAMNQIGSSSIEESKSDSLNTSDLSPTKAFASYDEGWQEVQSRKKKKAPLAQFSRPGLLQSLPSLLPNENSLLELSWYLQC</sequence>
<evidence type="ECO:0000313" key="2">
    <source>
        <dbReference type="EMBL" id="PON61248.1"/>
    </source>
</evidence>
<dbReference type="Proteomes" id="UP000237105">
    <property type="component" value="Unassembled WGS sequence"/>
</dbReference>
<gene>
    <name evidence="2" type="ORF">PanWU01x14_146250</name>
</gene>
<dbReference type="AlphaFoldDB" id="A0A2P5CJM5"/>
<dbReference type="EMBL" id="JXTB01000122">
    <property type="protein sequence ID" value="PON61248.1"/>
    <property type="molecule type" value="Genomic_DNA"/>
</dbReference>
<evidence type="ECO:0000313" key="3">
    <source>
        <dbReference type="Proteomes" id="UP000237105"/>
    </source>
</evidence>
<feature type="compositionally biased region" description="Basic and acidic residues" evidence="1">
    <location>
        <begin position="45"/>
        <end position="55"/>
    </location>
</feature>
<reference evidence="3" key="1">
    <citation type="submission" date="2016-06" db="EMBL/GenBank/DDBJ databases">
        <title>Parallel loss of symbiosis genes in relatives of nitrogen-fixing non-legume Parasponia.</title>
        <authorList>
            <person name="Van Velzen R."/>
            <person name="Holmer R."/>
            <person name="Bu F."/>
            <person name="Rutten L."/>
            <person name="Van Zeijl A."/>
            <person name="Liu W."/>
            <person name="Santuari L."/>
            <person name="Cao Q."/>
            <person name="Sharma T."/>
            <person name="Shen D."/>
            <person name="Roswanjaya Y."/>
            <person name="Wardhani T."/>
            <person name="Kalhor M.S."/>
            <person name="Jansen J."/>
            <person name="Van den Hoogen J."/>
            <person name="Gungor B."/>
            <person name="Hartog M."/>
            <person name="Hontelez J."/>
            <person name="Verver J."/>
            <person name="Yang W.-C."/>
            <person name="Schijlen E."/>
            <person name="Repin R."/>
            <person name="Schilthuizen M."/>
            <person name="Schranz E."/>
            <person name="Heidstra R."/>
            <person name="Miyata K."/>
            <person name="Fedorova E."/>
            <person name="Kohlen W."/>
            <person name="Bisseling T."/>
            <person name="Smit S."/>
            <person name="Geurts R."/>
        </authorList>
    </citation>
    <scope>NUCLEOTIDE SEQUENCE [LARGE SCALE GENOMIC DNA]</scope>
    <source>
        <strain evidence="3">cv. WU1-14</strain>
    </source>
</reference>
<proteinExistence type="predicted"/>